<dbReference type="PANTHER" id="PTHR11384">
    <property type="entry name" value="ATP-BINDING CASSETTE, SUB-FAMILY D MEMBER"/>
    <property type="match status" value="1"/>
</dbReference>
<feature type="domain" description="ABC transmembrane type-1" evidence="7">
    <location>
        <begin position="45"/>
        <end position="229"/>
    </location>
</feature>
<name>A0ABV2MP70_9HYPH</name>
<feature type="transmembrane region" description="Helical" evidence="6">
    <location>
        <begin position="170"/>
        <end position="194"/>
    </location>
</feature>
<evidence type="ECO:0000256" key="6">
    <source>
        <dbReference type="SAM" id="Phobius"/>
    </source>
</evidence>
<comment type="subcellular location">
    <subcellularLocation>
        <location evidence="1">Cell membrane</location>
        <topology evidence="1">Multi-pass membrane protein</topology>
    </subcellularLocation>
</comment>
<keyword evidence="2" id="KW-0813">Transport</keyword>
<dbReference type="Proteomes" id="UP001549077">
    <property type="component" value="Unassembled WGS sequence"/>
</dbReference>
<evidence type="ECO:0000313" key="9">
    <source>
        <dbReference type="Proteomes" id="UP001549077"/>
    </source>
</evidence>
<dbReference type="InterPro" id="IPR036640">
    <property type="entry name" value="ABC1_TM_sf"/>
</dbReference>
<dbReference type="InterPro" id="IPR027417">
    <property type="entry name" value="P-loop_NTPase"/>
</dbReference>
<keyword evidence="8" id="KW-0067">ATP-binding</keyword>
<dbReference type="Gene3D" id="3.40.50.300">
    <property type="entry name" value="P-loop containing nucleotide triphosphate hydrolases"/>
    <property type="match status" value="1"/>
</dbReference>
<keyword evidence="3 6" id="KW-0812">Transmembrane</keyword>
<dbReference type="PANTHER" id="PTHR11384:SF59">
    <property type="entry name" value="LYSOSOMAL COBALAMIN TRANSPORTER ABCD4"/>
    <property type="match status" value="1"/>
</dbReference>
<evidence type="ECO:0000256" key="4">
    <source>
        <dbReference type="ARBA" id="ARBA00022989"/>
    </source>
</evidence>
<dbReference type="InterPro" id="IPR050835">
    <property type="entry name" value="ABC_transporter_sub-D"/>
</dbReference>
<evidence type="ECO:0000256" key="3">
    <source>
        <dbReference type="ARBA" id="ARBA00022692"/>
    </source>
</evidence>
<evidence type="ECO:0000256" key="5">
    <source>
        <dbReference type="ARBA" id="ARBA00023136"/>
    </source>
</evidence>
<comment type="caution">
    <text evidence="8">The sequence shown here is derived from an EMBL/GenBank/DDBJ whole genome shotgun (WGS) entry which is preliminary data.</text>
</comment>
<keyword evidence="5 6" id="KW-0472">Membrane</keyword>
<accession>A0ABV2MP70</accession>
<reference evidence="8 9" key="1">
    <citation type="submission" date="2024-06" db="EMBL/GenBank/DDBJ databases">
        <title>Genomic Encyclopedia of Type Strains, Phase IV (KMG-IV): sequencing the most valuable type-strain genomes for metagenomic binning, comparative biology and taxonomic classification.</title>
        <authorList>
            <person name="Goeker M."/>
        </authorList>
    </citation>
    <scope>NUCLEOTIDE SEQUENCE [LARGE SCALE GENOMIC DNA]</scope>
    <source>
        <strain evidence="8 9">DSM 29288</strain>
    </source>
</reference>
<keyword evidence="4 6" id="KW-1133">Transmembrane helix</keyword>
<evidence type="ECO:0000256" key="2">
    <source>
        <dbReference type="ARBA" id="ARBA00022448"/>
    </source>
</evidence>
<feature type="transmembrane region" description="Helical" evidence="6">
    <location>
        <begin position="61"/>
        <end position="80"/>
    </location>
</feature>
<dbReference type="SUPFAM" id="SSF52540">
    <property type="entry name" value="P-loop containing nucleoside triphosphate hydrolases"/>
    <property type="match status" value="1"/>
</dbReference>
<evidence type="ECO:0000313" key="8">
    <source>
        <dbReference type="EMBL" id="MET3758201.1"/>
    </source>
</evidence>
<dbReference type="EMBL" id="JBEPMY010000025">
    <property type="protein sequence ID" value="MET3758201.1"/>
    <property type="molecule type" value="Genomic_DNA"/>
</dbReference>
<keyword evidence="8" id="KW-0547">Nucleotide-binding</keyword>
<feature type="transmembrane region" description="Helical" evidence="6">
    <location>
        <begin position="86"/>
        <end position="105"/>
    </location>
</feature>
<evidence type="ECO:0000256" key="1">
    <source>
        <dbReference type="ARBA" id="ARBA00004651"/>
    </source>
</evidence>
<dbReference type="InterPro" id="IPR011527">
    <property type="entry name" value="ABC1_TM_dom"/>
</dbReference>
<feature type="transmembrane region" description="Helical" evidence="6">
    <location>
        <begin position="200"/>
        <end position="222"/>
    </location>
</feature>
<dbReference type="Pfam" id="PF06472">
    <property type="entry name" value="ABC_membrane_2"/>
    <property type="match status" value="1"/>
</dbReference>
<protein>
    <submittedName>
        <fullName evidence="8">ATP-binding cassette transporter</fullName>
    </submittedName>
</protein>
<proteinExistence type="predicted"/>
<evidence type="ECO:0000259" key="7">
    <source>
        <dbReference type="PROSITE" id="PS50929"/>
    </source>
</evidence>
<gene>
    <name evidence="8" type="ORF">ABID08_005583</name>
</gene>
<dbReference type="PROSITE" id="PS50929">
    <property type="entry name" value="ABC_TM1F"/>
    <property type="match status" value="1"/>
</dbReference>
<dbReference type="Gene3D" id="1.20.1560.10">
    <property type="entry name" value="ABC transporter type 1, transmembrane domain"/>
    <property type="match status" value="1"/>
</dbReference>
<sequence length="476" mass="52054">MARFAEERLALLWREYLTRRAVGVYMTGGTFYRLGIQGRLSYPDQRIAEDIKAFTTTTLSFLLMLLSSLLTVFTFSSVLWLISPLLFFTAVIYAACGSFMTILLGRPLIKLNYNQIDCEAGFRSALIRVRENAESIMVERSQQRHAIRLLGQFDELAANFRRIISVNRNVGFFTTGYNWMIQIIPVVLIAPAFMRGDMEFGVITQSAAAFAMLVGAFSFIVAQFSSISNFATVVGRISSFLDAVEEASKATDTGVECIESGGDFRYQNLTLTSPTGDILLKDLTVKLAAGTSLIVVGDGDSASTALYRATAGLGTAGSGRIVMPPGQNLGFVGQRAYCGPGTLRQILSSQEPAAEETDERLLELLRQLGLERPLTLGDLDAEQDWSSLLSSREQRIVALASAIVAAPRYILLEKADAGFGQERLADILNFLAKRGIGCVNFAEPGAPRAGYDAVLEYGRDGSWAWIDQHKHESPGP</sequence>
<organism evidence="8 9">
    <name type="scientific">Rhizobium binae</name>
    <dbReference type="NCBI Taxonomy" id="1138190"/>
    <lineage>
        <taxon>Bacteria</taxon>
        <taxon>Pseudomonadati</taxon>
        <taxon>Pseudomonadota</taxon>
        <taxon>Alphaproteobacteria</taxon>
        <taxon>Hyphomicrobiales</taxon>
        <taxon>Rhizobiaceae</taxon>
        <taxon>Rhizobium/Agrobacterium group</taxon>
        <taxon>Rhizobium</taxon>
    </lineage>
</organism>
<keyword evidence="9" id="KW-1185">Reference proteome</keyword>
<dbReference type="GO" id="GO:0005524">
    <property type="term" value="F:ATP binding"/>
    <property type="evidence" value="ECO:0007669"/>
    <property type="project" value="UniProtKB-KW"/>
</dbReference>
<dbReference type="SUPFAM" id="SSF90123">
    <property type="entry name" value="ABC transporter transmembrane region"/>
    <property type="match status" value="1"/>
</dbReference>